<reference evidence="1" key="1">
    <citation type="journal article" date="2019" name="bioRxiv">
        <title>The Genome of the Zebra Mussel, Dreissena polymorpha: A Resource for Invasive Species Research.</title>
        <authorList>
            <person name="McCartney M.A."/>
            <person name="Auch B."/>
            <person name="Kono T."/>
            <person name="Mallez S."/>
            <person name="Zhang Y."/>
            <person name="Obille A."/>
            <person name="Becker A."/>
            <person name="Abrahante J.E."/>
            <person name="Garbe J."/>
            <person name="Badalamenti J.P."/>
            <person name="Herman A."/>
            <person name="Mangelson H."/>
            <person name="Liachko I."/>
            <person name="Sullivan S."/>
            <person name="Sone E.D."/>
            <person name="Koren S."/>
            <person name="Silverstein K.A.T."/>
            <person name="Beckman K.B."/>
            <person name="Gohl D.M."/>
        </authorList>
    </citation>
    <scope>NUCLEOTIDE SEQUENCE</scope>
    <source>
        <strain evidence="1">Duluth1</strain>
        <tissue evidence="1">Whole animal</tissue>
    </source>
</reference>
<keyword evidence="2" id="KW-1185">Reference proteome</keyword>
<name>A0A9D4K7Q5_DREPO</name>
<dbReference type="Proteomes" id="UP000828390">
    <property type="component" value="Unassembled WGS sequence"/>
</dbReference>
<reference evidence="1" key="2">
    <citation type="submission" date="2020-11" db="EMBL/GenBank/DDBJ databases">
        <authorList>
            <person name="McCartney M.A."/>
            <person name="Auch B."/>
            <person name="Kono T."/>
            <person name="Mallez S."/>
            <person name="Becker A."/>
            <person name="Gohl D.M."/>
            <person name="Silverstein K.A.T."/>
            <person name="Koren S."/>
            <person name="Bechman K.B."/>
            <person name="Herman A."/>
            <person name="Abrahante J.E."/>
            <person name="Garbe J."/>
        </authorList>
    </citation>
    <scope>NUCLEOTIDE SEQUENCE</scope>
    <source>
        <strain evidence="1">Duluth1</strain>
        <tissue evidence="1">Whole animal</tissue>
    </source>
</reference>
<accession>A0A9D4K7Q5</accession>
<comment type="caution">
    <text evidence="1">The sequence shown here is derived from an EMBL/GenBank/DDBJ whole genome shotgun (WGS) entry which is preliminary data.</text>
</comment>
<evidence type="ECO:0000313" key="2">
    <source>
        <dbReference type="Proteomes" id="UP000828390"/>
    </source>
</evidence>
<sequence>MFGAQTFSGDSNVNVEVKQDGSGEHMFSVTPDNSLVYQSADLKGGRKVDVSVSGSGCALVQVCLKSFCIRTLVEVKCIRKVQVVILLDLPRDE</sequence>
<evidence type="ECO:0000313" key="1">
    <source>
        <dbReference type="EMBL" id="KAH3834401.1"/>
    </source>
</evidence>
<dbReference type="AlphaFoldDB" id="A0A9D4K7Q5"/>
<organism evidence="1 2">
    <name type="scientific">Dreissena polymorpha</name>
    <name type="common">Zebra mussel</name>
    <name type="synonym">Mytilus polymorpha</name>
    <dbReference type="NCBI Taxonomy" id="45954"/>
    <lineage>
        <taxon>Eukaryota</taxon>
        <taxon>Metazoa</taxon>
        <taxon>Spiralia</taxon>
        <taxon>Lophotrochozoa</taxon>
        <taxon>Mollusca</taxon>
        <taxon>Bivalvia</taxon>
        <taxon>Autobranchia</taxon>
        <taxon>Heteroconchia</taxon>
        <taxon>Euheterodonta</taxon>
        <taxon>Imparidentia</taxon>
        <taxon>Neoheterodontei</taxon>
        <taxon>Myida</taxon>
        <taxon>Dreissenoidea</taxon>
        <taxon>Dreissenidae</taxon>
        <taxon>Dreissena</taxon>
    </lineage>
</organism>
<protein>
    <submittedName>
        <fullName evidence="1">Uncharacterized protein</fullName>
    </submittedName>
</protein>
<gene>
    <name evidence="1" type="ORF">DPMN_107725</name>
</gene>
<proteinExistence type="predicted"/>
<dbReference type="EMBL" id="JAIWYP010000004">
    <property type="protein sequence ID" value="KAH3834401.1"/>
    <property type="molecule type" value="Genomic_DNA"/>
</dbReference>
<dbReference type="Gene3D" id="2.60.120.1540">
    <property type="match status" value="1"/>
</dbReference>